<dbReference type="EMBL" id="JBHUPB010000011">
    <property type="protein sequence ID" value="MFD2968973.1"/>
    <property type="molecule type" value="Genomic_DNA"/>
</dbReference>
<organism evidence="2 3">
    <name type="scientific">Sphingobacterium bambusae</name>
    <dbReference type="NCBI Taxonomy" id="662858"/>
    <lineage>
        <taxon>Bacteria</taxon>
        <taxon>Pseudomonadati</taxon>
        <taxon>Bacteroidota</taxon>
        <taxon>Sphingobacteriia</taxon>
        <taxon>Sphingobacteriales</taxon>
        <taxon>Sphingobacteriaceae</taxon>
        <taxon>Sphingobacterium</taxon>
    </lineage>
</organism>
<keyword evidence="1" id="KW-1133">Transmembrane helix</keyword>
<keyword evidence="1" id="KW-0472">Membrane</keyword>
<evidence type="ECO:0000313" key="2">
    <source>
        <dbReference type="EMBL" id="MFD2968973.1"/>
    </source>
</evidence>
<dbReference type="InterPro" id="IPR021683">
    <property type="entry name" value="DUF3267"/>
</dbReference>
<feature type="transmembrane region" description="Helical" evidence="1">
    <location>
        <begin position="61"/>
        <end position="89"/>
    </location>
</feature>
<keyword evidence="1" id="KW-0812">Transmembrane</keyword>
<feature type="transmembrane region" description="Helical" evidence="1">
    <location>
        <begin position="21"/>
        <end position="41"/>
    </location>
</feature>
<reference evidence="3" key="1">
    <citation type="journal article" date="2019" name="Int. J. Syst. Evol. Microbiol.">
        <title>The Global Catalogue of Microorganisms (GCM) 10K type strain sequencing project: providing services to taxonomists for standard genome sequencing and annotation.</title>
        <authorList>
            <consortium name="The Broad Institute Genomics Platform"/>
            <consortium name="The Broad Institute Genome Sequencing Center for Infectious Disease"/>
            <person name="Wu L."/>
            <person name="Ma J."/>
        </authorList>
    </citation>
    <scope>NUCLEOTIDE SEQUENCE [LARGE SCALE GENOMIC DNA]</scope>
    <source>
        <strain evidence="3">KCTC 22814</strain>
    </source>
</reference>
<comment type="caution">
    <text evidence="2">The sequence shown here is derived from an EMBL/GenBank/DDBJ whole genome shotgun (WGS) entry which is preliminary data.</text>
</comment>
<proteinExistence type="predicted"/>
<keyword evidence="3" id="KW-1185">Reference proteome</keyword>
<dbReference type="Pfam" id="PF11667">
    <property type="entry name" value="DUF3267"/>
    <property type="match status" value="1"/>
</dbReference>
<feature type="transmembrane region" description="Helical" evidence="1">
    <location>
        <begin position="121"/>
        <end position="140"/>
    </location>
</feature>
<dbReference type="RefSeq" id="WP_320184462.1">
    <property type="nucleotide sequence ID" value="NZ_CP138332.1"/>
</dbReference>
<gene>
    <name evidence="2" type="ORF">ACFS7Y_16390</name>
</gene>
<sequence>MEELQGDREMRTIDLAKANKLGCFIYVPVFLVYWLPFYFLWQRGLGTNELLNSLKIAINPGLFIALLIGILLVGILLHELIHGLCWAIFAKGGWRSIKFGVLWKYATPYCHCRVPLTIPQYTFGALMPFVVLGFLPAIVACCTGSVPVLIFAVFFTAAAIGDFMIVNMIRKEPRQAMILDHPSEAGYYVYLHQEEKGEDE</sequence>
<dbReference type="Proteomes" id="UP001597525">
    <property type="component" value="Unassembled WGS sequence"/>
</dbReference>
<feature type="transmembrane region" description="Helical" evidence="1">
    <location>
        <begin position="146"/>
        <end position="169"/>
    </location>
</feature>
<protein>
    <submittedName>
        <fullName evidence="2">DUF3267 domain-containing protein</fullName>
    </submittedName>
</protein>
<evidence type="ECO:0000313" key="3">
    <source>
        <dbReference type="Proteomes" id="UP001597525"/>
    </source>
</evidence>
<name>A0ABW6BJV7_9SPHI</name>
<accession>A0ABW6BJV7</accession>
<evidence type="ECO:0000256" key="1">
    <source>
        <dbReference type="SAM" id="Phobius"/>
    </source>
</evidence>